<keyword evidence="11" id="KW-0040">ANK repeat</keyword>
<dbReference type="GO" id="GO:0005576">
    <property type="term" value="C:extracellular region"/>
    <property type="evidence" value="ECO:0007669"/>
    <property type="project" value="UniProtKB-SubCell"/>
</dbReference>
<reference evidence="13" key="1">
    <citation type="submission" date="2020-08" db="EMBL/GenBank/DDBJ databases">
        <title>Multicomponent nature underlies the extraordinary mechanical properties of spider dragline silk.</title>
        <authorList>
            <person name="Kono N."/>
            <person name="Nakamura H."/>
            <person name="Mori M."/>
            <person name="Yoshida Y."/>
            <person name="Ohtoshi R."/>
            <person name="Malay A.D."/>
            <person name="Moran D.A.P."/>
            <person name="Tomita M."/>
            <person name="Numata K."/>
            <person name="Arakawa K."/>
        </authorList>
    </citation>
    <scope>NUCLEOTIDE SEQUENCE</scope>
</reference>
<keyword evidence="10" id="KW-0472">Membrane</keyword>
<dbReference type="PROSITE" id="PS50297">
    <property type="entry name" value="ANK_REP_REGION"/>
    <property type="match status" value="4"/>
</dbReference>
<dbReference type="EMBL" id="BMAW01013352">
    <property type="protein sequence ID" value="GFT33457.1"/>
    <property type="molecule type" value="Genomic_DNA"/>
</dbReference>
<sequence length="632" mass="71326">MIRCLQSQLIILRKCHSPLRTCLIFIDISASSDSFEMADHSELVSEMQVVEKMSTQERLKHARKRRLQQLKRWSQREKEYQQTKRKKSGGAAVVDLIPKTPKSVKTYKVHFVPSVMLLEAAARNDVEEVRRLLMLGVSPDSTNEDGLTALHQCCIDDSEAMMKLLLEFGANVNAKDSEQWTPLHAAATCGHLHLVRYLISKGADLLAVNADGNMPYDICEDENTLDYIESEMAKKGITQEMIDETRAISEKQMLSDLKYLLEEGGDIEYRDHQGATPLHIAAANGYVSVVEFILDNHGSTNVCDNDMWQPIHAAACWGHPDVIEMLVMAGADLSAKTKNGETPFDICEDQDLKERIMQLKNEIETKRASQPVKLKRSQSQNTRSQSVRRTSIRDKSLISRREAREEARIRHEQQEQSGTDEDEEKLQHDMRATEKEKLSSNHNNKDEDGIPCPTVNKDAIQRTRGQNNKENLDSANQFVAYDQNEDDVHMQTQYLNSVNDNITNEFHKQAIDDTTSCEFGDTVNTPVIQHSQSESVKVEIHVTVNTNPPFSPNHGTLADLKKHRSDMRSRSSLLATSQQDVSEKGSCNGHTFSATYLYDRPPSPTISLRRFCSDPSEVVGGEVHKQGCCTIM</sequence>
<feature type="compositionally biased region" description="Basic and acidic residues" evidence="12">
    <location>
        <begin position="391"/>
        <end position="414"/>
    </location>
</feature>
<feature type="compositionally biased region" description="Basic and acidic residues" evidence="12">
    <location>
        <begin position="425"/>
        <end position="448"/>
    </location>
</feature>
<feature type="repeat" description="ANK" evidence="11">
    <location>
        <begin position="306"/>
        <end position="338"/>
    </location>
</feature>
<evidence type="ECO:0000256" key="7">
    <source>
        <dbReference type="ARBA" id="ARBA00022699"/>
    </source>
</evidence>
<dbReference type="SMART" id="SM00248">
    <property type="entry name" value="ANK"/>
    <property type="match status" value="4"/>
</dbReference>
<evidence type="ECO:0000313" key="14">
    <source>
        <dbReference type="Proteomes" id="UP000887013"/>
    </source>
</evidence>
<dbReference type="InterPro" id="IPR051226">
    <property type="entry name" value="PP1_Regulatory_Subunit"/>
</dbReference>
<dbReference type="GO" id="GO:0004857">
    <property type="term" value="F:enzyme inhibitor activity"/>
    <property type="evidence" value="ECO:0007669"/>
    <property type="project" value="TreeGrafter"/>
</dbReference>
<dbReference type="Proteomes" id="UP000887013">
    <property type="component" value="Unassembled WGS sequence"/>
</dbReference>
<keyword evidence="4" id="KW-0964">Secreted</keyword>
<accession>A0A8X6TPJ7</accession>
<gene>
    <name evidence="13" type="primary">PPP1R16A</name>
    <name evidence="13" type="ORF">NPIL_668641</name>
</gene>
<dbReference type="GO" id="GO:0044218">
    <property type="term" value="C:other organism cell membrane"/>
    <property type="evidence" value="ECO:0007669"/>
    <property type="project" value="UniProtKB-KW"/>
</dbReference>
<comment type="subcellular location">
    <subcellularLocation>
        <location evidence="2">Secreted</location>
    </subcellularLocation>
    <subcellularLocation>
        <location evidence="1">Target cell membrane</location>
    </subcellularLocation>
</comment>
<dbReference type="PANTHER" id="PTHR24179">
    <property type="entry name" value="PROTEIN PHOSPHATASE 1 REGULATORY SUBUNIT 12"/>
    <property type="match status" value="1"/>
</dbReference>
<dbReference type="GO" id="GO:0005737">
    <property type="term" value="C:cytoplasm"/>
    <property type="evidence" value="ECO:0007669"/>
    <property type="project" value="TreeGrafter"/>
</dbReference>
<evidence type="ECO:0000256" key="12">
    <source>
        <dbReference type="SAM" id="MobiDB-lite"/>
    </source>
</evidence>
<keyword evidence="3" id="KW-0268">Exocytosis</keyword>
<feature type="repeat" description="ANK" evidence="11">
    <location>
        <begin position="145"/>
        <end position="177"/>
    </location>
</feature>
<evidence type="ECO:0000256" key="3">
    <source>
        <dbReference type="ARBA" id="ARBA00022483"/>
    </source>
</evidence>
<keyword evidence="6" id="KW-0800">Toxin</keyword>
<dbReference type="GO" id="GO:0017020">
    <property type="term" value="F:myosin phosphatase regulator activity"/>
    <property type="evidence" value="ECO:0007669"/>
    <property type="project" value="TreeGrafter"/>
</dbReference>
<feature type="region of interest" description="Disordered" evidence="12">
    <location>
        <begin position="362"/>
        <end position="454"/>
    </location>
</feature>
<keyword evidence="7" id="KW-0528">Neurotoxin</keyword>
<keyword evidence="5" id="KW-1052">Target cell membrane</keyword>
<dbReference type="OrthoDB" id="19014at2759"/>
<feature type="repeat" description="ANK" evidence="11">
    <location>
        <begin position="273"/>
        <end position="305"/>
    </location>
</feature>
<dbReference type="AlphaFoldDB" id="A0A8X6TPJ7"/>
<protein>
    <submittedName>
        <fullName evidence="13">Protein phosphatase 1 regulatory subunit 16A</fullName>
    </submittedName>
</protein>
<dbReference type="PANTHER" id="PTHR24179:SF29">
    <property type="entry name" value="LD46604P"/>
    <property type="match status" value="1"/>
</dbReference>
<dbReference type="InterPro" id="IPR036770">
    <property type="entry name" value="Ankyrin_rpt-contain_sf"/>
</dbReference>
<comment type="caution">
    <text evidence="13">The sequence shown here is derived from an EMBL/GenBank/DDBJ whole genome shotgun (WGS) entry which is preliminary data.</text>
</comment>
<evidence type="ECO:0000256" key="6">
    <source>
        <dbReference type="ARBA" id="ARBA00022656"/>
    </source>
</evidence>
<keyword evidence="14" id="KW-1185">Reference proteome</keyword>
<evidence type="ECO:0000256" key="1">
    <source>
        <dbReference type="ARBA" id="ARBA00004175"/>
    </source>
</evidence>
<evidence type="ECO:0000256" key="11">
    <source>
        <dbReference type="PROSITE-ProRule" id="PRU00023"/>
    </source>
</evidence>
<keyword evidence="8" id="KW-0677">Repeat</keyword>
<dbReference type="InterPro" id="IPR002110">
    <property type="entry name" value="Ankyrin_rpt"/>
</dbReference>
<dbReference type="PRINTS" id="PR01415">
    <property type="entry name" value="ANKYRIN"/>
</dbReference>
<organism evidence="13 14">
    <name type="scientific">Nephila pilipes</name>
    <name type="common">Giant wood spider</name>
    <name type="synonym">Nephila maculata</name>
    <dbReference type="NCBI Taxonomy" id="299642"/>
    <lineage>
        <taxon>Eukaryota</taxon>
        <taxon>Metazoa</taxon>
        <taxon>Ecdysozoa</taxon>
        <taxon>Arthropoda</taxon>
        <taxon>Chelicerata</taxon>
        <taxon>Arachnida</taxon>
        <taxon>Araneae</taxon>
        <taxon>Araneomorphae</taxon>
        <taxon>Entelegynae</taxon>
        <taxon>Araneoidea</taxon>
        <taxon>Nephilidae</taxon>
        <taxon>Nephila</taxon>
    </lineage>
</organism>
<dbReference type="FunFam" id="1.25.40.20:FF:000198">
    <property type="entry name" value="Myosin binding subunit, isoform P"/>
    <property type="match status" value="1"/>
</dbReference>
<dbReference type="SUPFAM" id="SSF48403">
    <property type="entry name" value="Ankyrin repeat"/>
    <property type="match status" value="1"/>
</dbReference>
<evidence type="ECO:0000313" key="13">
    <source>
        <dbReference type="EMBL" id="GFT33457.1"/>
    </source>
</evidence>
<dbReference type="Gene3D" id="1.25.40.20">
    <property type="entry name" value="Ankyrin repeat-containing domain"/>
    <property type="match status" value="2"/>
</dbReference>
<keyword evidence="10" id="KW-1053">Target membrane</keyword>
<dbReference type="Pfam" id="PF12796">
    <property type="entry name" value="Ank_2"/>
    <property type="match status" value="2"/>
</dbReference>
<evidence type="ECO:0000256" key="5">
    <source>
        <dbReference type="ARBA" id="ARBA00022537"/>
    </source>
</evidence>
<feature type="compositionally biased region" description="Polar residues" evidence="12">
    <location>
        <begin position="377"/>
        <end position="389"/>
    </location>
</feature>
<evidence type="ECO:0000256" key="4">
    <source>
        <dbReference type="ARBA" id="ARBA00022525"/>
    </source>
</evidence>
<evidence type="ECO:0000256" key="10">
    <source>
        <dbReference type="ARBA" id="ARBA00023298"/>
    </source>
</evidence>
<dbReference type="GO" id="GO:0090729">
    <property type="term" value="F:toxin activity"/>
    <property type="evidence" value="ECO:0007669"/>
    <property type="project" value="UniProtKB-KW"/>
</dbReference>
<evidence type="ECO:0000256" key="9">
    <source>
        <dbReference type="ARBA" id="ARBA00023028"/>
    </source>
</evidence>
<evidence type="ECO:0000256" key="8">
    <source>
        <dbReference type="ARBA" id="ARBA00022737"/>
    </source>
</evidence>
<feature type="repeat" description="ANK" evidence="11">
    <location>
        <begin position="178"/>
        <end position="210"/>
    </location>
</feature>
<name>A0A8X6TPJ7_NEPPI</name>
<dbReference type="GO" id="GO:0006887">
    <property type="term" value="P:exocytosis"/>
    <property type="evidence" value="ECO:0007669"/>
    <property type="project" value="UniProtKB-KW"/>
</dbReference>
<keyword evidence="9" id="KW-0638">Presynaptic neurotoxin</keyword>
<dbReference type="PROSITE" id="PS50088">
    <property type="entry name" value="ANK_REPEAT"/>
    <property type="match status" value="4"/>
</dbReference>
<proteinExistence type="predicted"/>
<evidence type="ECO:0000256" key="2">
    <source>
        <dbReference type="ARBA" id="ARBA00004613"/>
    </source>
</evidence>
<dbReference type="GO" id="GO:0044231">
    <property type="term" value="C:host cell presynaptic membrane"/>
    <property type="evidence" value="ECO:0007669"/>
    <property type="project" value="UniProtKB-KW"/>
</dbReference>